<dbReference type="EMBL" id="LVIE01000223">
    <property type="protein sequence ID" value="OHT22610.1"/>
    <property type="molecule type" value="Genomic_DNA"/>
</dbReference>
<evidence type="ECO:0000313" key="1">
    <source>
        <dbReference type="EMBL" id="OHT22610.1"/>
    </source>
</evidence>
<name>A0A1S1HQG6_PROST</name>
<dbReference type="OrthoDB" id="9771846at2"/>
<keyword evidence="2" id="KW-1185">Reference proteome</keyword>
<dbReference type="Proteomes" id="UP000179588">
    <property type="component" value="Unassembled WGS sequence"/>
</dbReference>
<evidence type="ECO:0008006" key="3">
    <source>
        <dbReference type="Google" id="ProtNLM"/>
    </source>
</evidence>
<sequence length="353" mass="41247">MLFVTKYENKKSTFGGMVRVKDIESICEKAEFLSINLKKPFDTYEYINDEGNKVYNIGLLNIFKIIKILKSHDAIYFHTVGNFIKLFPYISFIKKKKKFIDLHGSQPEEFSYSGAKFRSSIFSFFEKKAFKHCNIFIHVSHNMIKHFRKKYPYHNKKDLYVPIFSSDIDLNKKINFYLESKKARDMLSINDDKPIFLYSGGVQAWQKIDLIIKYSKNALNSGYRVIILSMQKKIFQEKLSEFSDNSNLLIESVSPNELYQYYLAANYGLMFRDDNILNIVSSPTKMSEYLYYGMKPVLTSTNVGDFVSFGIEYINFDNNINLLNNTKSDINHDIICEKLSSSDKELLARLINE</sequence>
<accession>A0A1S1HQG6</accession>
<gene>
    <name evidence="1" type="ORF">A3Q29_10870</name>
</gene>
<dbReference type="Gene3D" id="3.40.50.2000">
    <property type="entry name" value="Glycogen Phosphorylase B"/>
    <property type="match status" value="2"/>
</dbReference>
<reference evidence="1 2" key="1">
    <citation type="submission" date="2016-03" db="EMBL/GenBank/DDBJ databases">
        <title>Genome sequence of Providencia stuartii strain, isolated from the salivary glands of larval Lucilia sericata.</title>
        <authorList>
            <person name="Yuan Y."/>
            <person name="Zhang Y."/>
            <person name="Fu S."/>
            <person name="Crippen T.L."/>
            <person name="Visi D."/>
            <person name="Benbow M.E."/>
            <person name="Allen M."/>
            <person name="Tomberlin J.K."/>
            <person name="Sze S.-H."/>
            <person name="Tarone A.M."/>
        </authorList>
    </citation>
    <scope>NUCLEOTIDE SEQUENCE [LARGE SCALE GENOMIC DNA]</scope>
    <source>
        <strain evidence="1 2">Crippen</strain>
    </source>
</reference>
<dbReference type="RefSeq" id="WP_070929924.1">
    <property type="nucleotide sequence ID" value="NZ_VAUE01000049.1"/>
</dbReference>
<organism evidence="1 2">
    <name type="scientific">Providencia stuartii</name>
    <dbReference type="NCBI Taxonomy" id="588"/>
    <lineage>
        <taxon>Bacteria</taxon>
        <taxon>Pseudomonadati</taxon>
        <taxon>Pseudomonadota</taxon>
        <taxon>Gammaproteobacteria</taxon>
        <taxon>Enterobacterales</taxon>
        <taxon>Morganellaceae</taxon>
        <taxon>Providencia</taxon>
    </lineage>
</organism>
<dbReference type="SUPFAM" id="SSF53756">
    <property type="entry name" value="UDP-Glycosyltransferase/glycogen phosphorylase"/>
    <property type="match status" value="1"/>
</dbReference>
<comment type="caution">
    <text evidence="1">The sequence shown here is derived from an EMBL/GenBank/DDBJ whole genome shotgun (WGS) entry which is preliminary data.</text>
</comment>
<evidence type="ECO:0000313" key="2">
    <source>
        <dbReference type="Proteomes" id="UP000179588"/>
    </source>
</evidence>
<proteinExistence type="predicted"/>
<protein>
    <recommendedName>
        <fullName evidence="3">Glycosyl transferase family 1 domain-containing protein</fullName>
    </recommendedName>
</protein>
<dbReference type="AlphaFoldDB" id="A0A1S1HQG6"/>